<comment type="caution">
    <text evidence="2">The sequence shown here is derived from an EMBL/GenBank/DDBJ whole genome shotgun (WGS) entry which is preliminary data.</text>
</comment>
<feature type="compositionally biased region" description="Polar residues" evidence="1">
    <location>
        <begin position="7"/>
        <end position="42"/>
    </location>
</feature>
<keyword evidence="3" id="KW-1185">Reference proteome</keyword>
<dbReference type="AlphaFoldDB" id="A0A392QFX7"/>
<feature type="non-terminal residue" evidence="2">
    <location>
        <position position="1"/>
    </location>
</feature>
<dbReference type="Proteomes" id="UP000265520">
    <property type="component" value="Unassembled WGS sequence"/>
</dbReference>
<feature type="region of interest" description="Disordered" evidence="1">
    <location>
        <begin position="1"/>
        <end position="51"/>
    </location>
</feature>
<protein>
    <submittedName>
        <fullName evidence="2">Uncharacterized protein</fullName>
    </submittedName>
</protein>
<evidence type="ECO:0000256" key="1">
    <source>
        <dbReference type="SAM" id="MobiDB-lite"/>
    </source>
</evidence>
<dbReference type="EMBL" id="LXQA010132688">
    <property type="protein sequence ID" value="MCI22839.1"/>
    <property type="molecule type" value="Genomic_DNA"/>
</dbReference>
<reference evidence="2 3" key="1">
    <citation type="journal article" date="2018" name="Front. Plant Sci.">
        <title>Red Clover (Trifolium pratense) and Zigzag Clover (T. medium) - A Picture of Genomic Similarities and Differences.</title>
        <authorList>
            <person name="Dluhosova J."/>
            <person name="Istvanek J."/>
            <person name="Nedelnik J."/>
            <person name="Repkova J."/>
        </authorList>
    </citation>
    <scope>NUCLEOTIDE SEQUENCE [LARGE SCALE GENOMIC DNA]</scope>
    <source>
        <strain evidence="3">cv. 10/8</strain>
        <tissue evidence="2">Leaf</tissue>
    </source>
</reference>
<proteinExistence type="predicted"/>
<name>A0A392QFX7_9FABA</name>
<evidence type="ECO:0000313" key="3">
    <source>
        <dbReference type="Proteomes" id="UP000265520"/>
    </source>
</evidence>
<accession>A0A392QFX7</accession>
<sequence length="140" mass="15245">DVVLEQVETQVSNKPLQDQQSASLAPSNRSEPARSSNSSPTSDADKTTSDYTAVGHIATQVGNSPLINQEMTSCNDFIDVLSTIDNFLGMTHDPSTSVLRLPHTSCVVADSLERSRNFLPKIPFLCLSPNLNLHLFCLRS</sequence>
<evidence type="ECO:0000313" key="2">
    <source>
        <dbReference type="EMBL" id="MCI22839.1"/>
    </source>
</evidence>
<organism evidence="2 3">
    <name type="scientific">Trifolium medium</name>
    <dbReference type="NCBI Taxonomy" id="97028"/>
    <lineage>
        <taxon>Eukaryota</taxon>
        <taxon>Viridiplantae</taxon>
        <taxon>Streptophyta</taxon>
        <taxon>Embryophyta</taxon>
        <taxon>Tracheophyta</taxon>
        <taxon>Spermatophyta</taxon>
        <taxon>Magnoliopsida</taxon>
        <taxon>eudicotyledons</taxon>
        <taxon>Gunneridae</taxon>
        <taxon>Pentapetalae</taxon>
        <taxon>rosids</taxon>
        <taxon>fabids</taxon>
        <taxon>Fabales</taxon>
        <taxon>Fabaceae</taxon>
        <taxon>Papilionoideae</taxon>
        <taxon>50 kb inversion clade</taxon>
        <taxon>NPAAA clade</taxon>
        <taxon>Hologalegina</taxon>
        <taxon>IRL clade</taxon>
        <taxon>Trifolieae</taxon>
        <taxon>Trifolium</taxon>
    </lineage>
</organism>